<keyword evidence="5" id="KW-0406">Ion transport</keyword>
<name>A0A1W6YYP8_9BORD</name>
<dbReference type="Gene3D" id="1.10.3080.10">
    <property type="entry name" value="Clc chloride channel"/>
    <property type="match status" value="1"/>
</dbReference>
<comment type="subcellular location">
    <subcellularLocation>
        <location evidence="1">Membrane</location>
        <topology evidence="1">Multi-pass membrane protein</topology>
    </subcellularLocation>
</comment>
<keyword evidence="6 10" id="KW-0472">Membrane</keyword>
<keyword evidence="7" id="KW-0869">Chloride channel</keyword>
<dbReference type="InterPro" id="IPR050368">
    <property type="entry name" value="ClC-type_chloride_channel"/>
</dbReference>
<feature type="transmembrane region" description="Helical" evidence="10">
    <location>
        <begin position="179"/>
        <end position="201"/>
    </location>
</feature>
<keyword evidence="2" id="KW-0813">Transport</keyword>
<dbReference type="AlphaFoldDB" id="A0A1W6YYP8"/>
<dbReference type="PANTHER" id="PTHR43427:SF6">
    <property type="entry name" value="CHLORIDE CHANNEL PROTEIN CLC-E"/>
    <property type="match status" value="1"/>
</dbReference>
<evidence type="ECO:0000256" key="5">
    <source>
        <dbReference type="ARBA" id="ARBA00023065"/>
    </source>
</evidence>
<evidence type="ECO:0000256" key="1">
    <source>
        <dbReference type="ARBA" id="ARBA00004141"/>
    </source>
</evidence>
<keyword evidence="9" id="KW-0407">Ion channel</keyword>
<evidence type="ECO:0000256" key="2">
    <source>
        <dbReference type="ARBA" id="ARBA00022448"/>
    </source>
</evidence>
<proteinExistence type="predicted"/>
<dbReference type="OrthoDB" id="9767361at2"/>
<dbReference type="EMBL" id="CP021109">
    <property type="protein sequence ID" value="ARP86227.1"/>
    <property type="molecule type" value="Genomic_DNA"/>
</dbReference>
<gene>
    <name evidence="11" type="ORF">CAL13_08450</name>
</gene>
<evidence type="ECO:0000256" key="9">
    <source>
        <dbReference type="ARBA" id="ARBA00023303"/>
    </source>
</evidence>
<feature type="transmembrane region" description="Helical" evidence="10">
    <location>
        <begin position="252"/>
        <end position="271"/>
    </location>
</feature>
<dbReference type="InterPro" id="IPR014743">
    <property type="entry name" value="Cl-channel_core"/>
</dbReference>
<evidence type="ECO:0000256" key="4">
    <source>
        <dbReference type="ARBA" id="ARBA00022989"/>
    </source>
</evidence>
<dbReference type="GO" id="GO:0005254">
    <property type="term" value="F:chloride channel activity"/>
    <property type="evidence" value="ECO:0007669"/>
    <property type="project" value="UniProtKB-KW"/>
</dbReference>
<dbReference type="PANTHER" id="PTHR43427">
    <property type="entry name" value="CHLORIDE CHANNEL PROTEIN CLC-E"/>
    <property type="match status" value="1"/>
</dbReference>
<keyword evidence="12" id="KW-1185">Reference proteome</keyword>
<dbReference type="InterPro" id="IPR001807">
    <property type="entry name" value="ClC"/>
</dbReference>
<keyword evidence="4 10" id="KW-1133">Transmembrane helix</keyword>
<reference evidence="11 12" key="1">
    <citation type="submission" date="2017-05" db="EMBL/GenBank/DDBJ databases">
        <title>Complete and WGS of Bordetella genogroups.</title>
        <authorList>
            <person name="Spilker T."/>
            <person name="LiPuma J."/>
        </authorList>
    </citation>
    <scope>NUCLEOTIDE SEQUENCE [LARGE SCALE GENOMIC DNA]</scope>
    <source>
        <strain evidence="11 12">AU17164</strain>
    </source>
</reference>
<keyword evidence="8" id="KW-0868">Chloride</keyword>
<evidence type="ECO:0000313" key="11">
    <source>
        <dbReference type="EMBL" id="ARP86227.1"/>
    </source>
</evidence>
<feature type="transmembrane region" description="Helical" evidence="10">
    <location>
        <begin position="382"/>
        <end position="404"/>
    </location>
</feature>
<accession>A0A1W6YYP8</accession>
<evidence type="ECO:0000256" key="7">
    <source>
        <dbReference type="ARBA" id="ARBA00023173"/>
    </source>
</evidence>
<dbReference type="PRINTS" id="PR00762">
    <property type="entry name" value="CLCHANNEL"/>
</dbReference>
<dbReference type="RefSeq" id="WP_086057010.1">
    <property type="nucleotide sequence ID" value="NZ_CP021109.1"/>
</dbReference>
<protein>
    <submittedName>
        <fullName evidence="11">Chloride channel protein EriC</fullName>
    </submittedName>
</protein>
<evidence type="ECO:0000256" key="6">
    <source>
        <dbReference type="ARBA" id="ARBA00023136"/>
    </source>
</evidence>
<sequence length="469" mass="49066">MSQSQSVRKARARVRRALRRKRRQAARLSRKSVQMALLLGGAALVSLVSLGFAQLADFALSWNAAWMSRAGWLAFILLPVGMAVIRWLTLRLAPNASGSGIPQVIGALSLPPGPGQSSLVSLRQTIWKIPLTFLGMLAGASIGREGPSVQVGAAVMLAWGRFWKNRRLPLQGFHHNELIAAGAAGGLAAAFNAPLAGVIFAIEELGRGTVLRWQRLVLIGVLASGFMVVALAGNNPYFGVFGGAPVSNMVGWVLLCGVVNGMMGGIFGRLLGKGPTVLVPASWRASVRAHPVWTAFALGVLLAALGFAMGGTTYGTGYGAAARLLSGQELGHEGFGFAKLAATLASYWAGVPGGIFTPALTIGAGIGEHVWQVAGHPVDQRVLVLISMAAFLAAATQAPLTASVVVMEMTGSQPMLFWLLLGSLTASLVSRQFCPHAFYHLAAGRFRRQAIVEAGRAVRHGAPPGHAAG</sequence>
<dbReference type="CDD" id="cd01034">
    <property type="entry name" value="EriC_like"/>
    <property type="match status" value="1"/>
</dbReference>
<evidence type="ECO:0000256" key="3">
    <source>
        <dbReference type="ARBA" id="ARBA00022692"/>
    </source>
</evidence>
<dbReference type="SUPFAM" id="SSF81340">
    <property type="entry name" value="Clc chloride channel"/>
    <property type="match status" value="1"/>
</dbReference>
<organism evidence="11 12">
    <name type="scientific">Bordetella genomosp. 9</name>
    <dbReference type="NCBI Taxonomy" id="1416803"/>
    <lineage>
        <taxon>Bacteria</taxon>
        <taxon>Pseudomonadati</taxon>
        <taxon>Pseudomonadota</taxon>
        <taxon>Betaproteobacteria</taxon>
        <taxon>Burkholderiales</taxon>
        <taxon>Alcaligenaceae</taxon>
        <taxon>Bordetella</taxon>
    </lineage>
</organism>
<evidence type="ECO:0000256" key="8">
    <source>
        <dbReference type="ARBA" id="ARBA00023214"/>
    </source>
</evidence>
<evidence type="ECO:0000313" key="12">
    <source>
        <dbReference type="Proteomes" id="UP000194139"/>
    </source>
</evidence>
<feature type="transmembrane region" description="Helical" evidence="10">
    <location>
        <begin position="347"/>
        <end position="370"/>
    </location>
</feature>
<evidence type="ECO:0000256" key="10">
    <source>
        <dbReference type="SAM" id="Phobius"/>
    </source>
</evidence>
<feature type="transmembrane region" description="Helical" evidence="10">
    <location>
        <begin position="292"/>
        <end position="310"/>
    </location>
</feature>
<feature type="transmembrane region" description="Helical" evidence="10">
    <location>
        <begin position="69"/>
        <end position="88"/>
    </location>
</feature>
<dbReference type="Pfam" id="PF00654">
    <property type="entry name" value="Voltage_CLC"/>
    <property type="match status" value="1"/>
</dbReference>
<feature type="transmembrane region" description="Helical" evidence="10">
    <location>
        <begin position="213"/>
        <end position="232"/>
    </location>
</feature>
<dbReference type="Proteomes" id="UP000194139">
    <property type="component" value="Chromosome"/>
</dbReference>
<keyword evidence="3 10" id="KW-0812">Transmembrane</keyword>
<feature type="transmembrane region" description="Helical" evidence="10">
    <location>
        <begin position="416"/>
        <end position="439"/>
    </location>
</feature>
<dbReference type="GO" id="GO:0034707">
    <property type="term" value="C:chloride channel complex"/>
    <property type="evidence" value="ECO:0007669"/>
    <property type="project" value="UniProtKB-KW"/>
</dbReference>